<gene>
    <name evidence="1" type="ORF">GTP90_19615</name>
</gene>
<name>A0A845GP75_9BURK</name>
<evidence type="ECO:0000313" key="1">
    <source>
        <dbReference type="EMBL" id="MYM96074.1"/>
    </source>
</evidence>
<dbReference type="AlphaFoldDB" id="A0A845GP75"/>
<organism evidence="1 2">
    <name type="scientific">Duganella vulcania</name>
    <dbReference type="NCBI Taxonomy" id="2692166"/>
    <lineage>
        <taxon>Bacteria</taxon>
        <taxon>Pseudomonadati</taxon>
        <taxon>Pseudomonadota</taxon>
        <taxon>Betaproteobacteria</taxon>
        <taxon>Burkholderiales</taxon>
        <taxon>Oxalobacteraceae</taxon>
        <taxon>Telluria group</taxon>
        <taxon>Duganella</taxon>
    </lineage>
</organism>
<dbReference type="EMBL" id="WWCX01000038">
    <property type="protein sequence ID" value="MYM96074.1"/>
    <property type="molecule type" value="Genomic_DNA"/>
</dbReference>
<comment type="caution">
    <text evidence="1">The sequence shown here is derived from an EMBL/GenBank/DDBJ whole genome shotgun (WGS) entry which is preliminary data.</text>
</comment>
<accession>A0A845GP75</accession>
<reference evidence="1" key="1">
    <citation type="submission" date="2019-12" db="EMBL/GenBank/DDBJ databases">
        <title>Novel species isolated from a subtropical stream in China.</title>
        <authorList>
            <person name="Lu H."/>
        </authorList>
    </citation>
    <scope>NUCLEOTIDE SEQUENCE [LARGE SCALE GENOMIC DNA]</scope>
    <source>
        <strain evidence="1">FT81W</strain>
    </source>
</reference>
<dbReference type="Proteomes" id="UP000447355">
    <property type="component" value="Unassembled WGS sequence"/>
</dbReference>
<protein>
    <submittedName>
        <fullName evidence="1">Uncharacterized protein</fullName>
    </submittedName>
</protein>
<sequence>MHDQYIFDIYVTEHGEFSLRKVRSSFLIKRSWMKLISDGVALPLPSRVENFHNIPGKIINQPVINLLPGDIVLEGYELESFKGKKGVRVFPWIYRISGFDRYEKFFSFERNWNSLKTQMRHQGMQRDLLAGKKTLAAMVRVAHAMRQGMILTESSAEIEKEKEHI</sequence>
<proteinExistence type="predicted"/>
<evidence type="ECO:0000313" key="2">
    <source>
        <dbReference type="Proteomes" id="UP000447355"/>
    </source>
</evidence>
<dbReference type="RefSeq" id="WP_161085149.1">
    <property type="nucleotide sequence ID" value="NZ_WWCX01000038.1"/>
</dbReference>